<comment type="caution">
    <text evidence="2">The sequence shown here is derived from an EMBL/GenBank/DDBJ whole genome shotgun (WGS) entry which is preliminary data.</text>
</comment>
<sequence>MPITVKVDVYSYGVMQLEIICCRRSVHMDIEEDDKPILTNWAYDCYLNGALDSLVEYDVEALADREKLKRFMMISISCI</sequence>
<proteinExistence type="predicted"/>
<keyword evidence="1" id="KW-0732">Signal</keyword>
<evidence type="ECO:0000313" key="2">
    <source>
        <dbReference type="EMBL" id="KAK7843449.1"/>
    </source>
</evidence>
<dbReference type="GO" id="GO:0016301">
    <property type="term" value="F:kinase activity"/>
    <property type="evidence" value="ECO:0007669"/>
    <property type="project" value="UniProtKB-KW"/>
</dbReference>
<dbReference type="Gene3D" id="1.10.510.10">
    <property type="entry name" value="Transferase(Phosphotransferase) domain 1"/>
    <property type="match status" value="1"/>
</dbReference>
<protein>
    <submittedName>
        <fullName evidence="2">G-type lectin s-receptor-like serine/threonine-protein kinase rlk1</fullName>
    </submittedName>
</protein>
<organism evidence="2 3">
    <name type="scientific">Quercus suber</name>
    <name type="common">Cork oak</name>
    <dbReference type="NCBI Taxonomy" id="58331"/>
    <lineage>
        <taxon>Eukaryota</taxon>
        <taxon>Viridiplantae</taxon>
        <taxon>Streptophyta</taxon>
        <taxon>Embryophyta</taxon>
        <taxon>Tracheophyta</taxon>
        <taxon>Spermatophyta</taxon>
        <taxon>Magnoliopsida</taxon>
        <taxon>eudicotyledons</taxon>
        <taxon>Gunneridae</taxon>
        <taxon>Pentapetalae</taxon>
        <taxon>rosids</taxon>
        <taxon>fabids</taxon>
        <taxon>Fagales</taxon>
        <taxon>Fagaceae</taxon>
        <taxon>Quercus</taxon>
    </lineage>
</organism>
<evidence type="ECO:0000313" key="3">
    <source>
        <dbReference type="Proteomes" id="UP000237347"/>
    </source>
</evidence>
<dbReference type="InterPro" id="IPR011009">
    <property type="entry name" value="Kinase-like_dom_sf"/>
</dbReference>
<keyword evidence="3" id="KW-1185">Reference proteome</keyword>
<evidence type="ECO:0000256" key="1">
    <source>
        <dbReference type="ARBA" id="ARBA00022729"/>
    </source>
</evidence>
<dbReference type="Proteomes" id="UP000237347">
    <property type="component" value="Unassembled WGS sequence"/>
</dbReference>
<accession>A0AAW0KXV7</accession>
<reference evidence="2 3" key="1">
    <citation type="journal article" date="2018" name="Sci. Data">
        <title>The draft genome sequence of cork oak.</title>
        <authorList>
            <person name="Ramos A.M."/>
            <person name="Usie A."/>
            <person name="Barbosa P."/>
            <person name="Barros P.M."/>
            <person name="Capote T."/>
            <person name="Chaves I."/>
            <person name="Simoes F."/>
            <person name="Abreu I."/>
            <person name="Carrasquinho I."/>
            <person name="Faro C."/>
            <person name="Guimaraes J.B."/>
            <person name="Mendonca D."/>
            <person name="Nobrega F."/>
            <person name="Rodrigues L."/>
            <person name="Saibo N.J.M."/>
            <person name="Varela M.C."/>
            <person name="Egas C."/>
            <person name="Matos J."/>
            <person name="Miguel C.M."/>
            <person name="Oliveira M.M."/>
            <person name="Ricardo C.P."/>
            <person name="Goncalves S."/>
        </authorList>
    </citation>
    <scope>NUCLEOTIDE SEQUENCE [LARGE SCALE GENOMIC DNA]</scope>
    <source>
        <strain evidence="3">cv. HL8</strain>
    </source>
</reference>
<dbReference type="SUPFAM" id="SSF56112">
    <property type="entry name" value="Protein kinase-like (PK-like)"/>
    <property type="match status" value="1"/>
</dbReference>
<name>A0AAW0KXV7_QUESU</name>
<dbReference type="InterPro" id="IPR051343">
    <property type="entry name" value="G-type_lectin_kinases/EP1-like"/>
</dbReference>
<dbReference type="PANTHER" id="PTHR47976">
    <property type="entry name" value="G-TYPE LECTIN S-RECEPTOR-LIKE SERINE/THREONINE-PROTEIN KINASE SD2-5"/>
    <property type="match status" value="1"/>
</dbReference>
<gene>
    <name evidence="2" type="primary">RLK1_5</name>
    <name evidence="2" type="ORF">CFP56_012605</name>
</gene>
<dbReference type="AlphaFoldDB" id="A0AAW0KXV7"/>
<dbReference type="PANTHER" id="PTHR47976:SF15">
    <property type="entry name" value="G-TYPE LECTIN S-RECEPTOR-LIKE SERINE_THREONINE-PROTEIN KINASE RLK1"/>
    <property type="match status" value="1"/>
</dbReference>
<dbReference type="EMBL" id="PKMF04000204">
    <property type="protein sequence ID" value="KAK7843449.1"/>
    <property type="molecule type" value="Genomic_DNA"/>
</dbReference>